<name>B5IAT3_ACIB4</name>
<dbReference type="eggNOG" id="arCOG05387">
    <property type="taxonomic scope" value="Archaea"/>
</dbReference>
<evidence type="ECO:0000313" key="1">
    <source>
        <dbReference type="EMBL" id="ADD09064.1"/>
    </source>
</evidence>
<gene>
    <name evidence="1" type="ordered locus">Aboo_1256</name>
</gene>
<evidence type="ECO:0000313" key="2">
    <source>
        <dbReference type="Proteomes" id="UP000001400"/>
    </source>
</evidence>
<sequence length="53" mass="5978">MGKLADVEIVRDGDIFYARITLPDGSVTKIESESFEEILNQVATELQDRFGFL</sequence>
<dbReference type="RefSeq" id="WP_008082955.1">
    <property type="nucleotide sequence ID" value="NC_013926.1"/>
</dbReference>
<dbReference type="STRING" id="439481.Aboo_1256"/>
<reference evidence="1" key="1">
    <citation type="submission" date="2010-02" db="EMBL/GenBank/DDBJ databases">
        <title>Complete sequence of Aciduliprofundum boonei T469.</title>
        <authorList>
            <consortium name="US DOE Joint Genome Institute"/>
            <person name="Lucas S."/>
            <person name="Copeland A."/>
            <person name="Lapidus A."/>
            <person name="Cheng J.-F."/>
            <person name="Bruce D."/>
            <person name="Goodwin L."/>
            <person name="Pitluck S."/>
            <person name="Saunders E."/>
            <person name="Detter J.C."/>
            <person name="Han C."/>
            <person name="Tapia R."/>
            <person name="Land M."/>
            <person name="Hauser L."/>
            <person name="Kyrpides N."/>
            <person name="Mikhailova N."/>
            <person name="Flores G."/>
            <person name="Reysenbach A.-L."/>
            <person name="Woyke T."/>
        </authorList>
    </citation>
    <scope>NUCLEOTIDE SEQUENCE</scope>
    <source>
        <strain evidence="1">T469</strain>
    </source>
</reference>
<dbReference type="Proteomes" id="UP000001400">
    <property type="component" value="Chromosome"/>
</dbReference>
<dbReference type="AlphaFoldDB" id="B5IAT3"/>
<keyword evidence="2" id="KW-1185">Reference proteome</keyword>
<dbReference type="EMBL" id="CP001941">
    <property type="protein sequence ID" value="ADD09064.1"/>
    <property type="molecule type" value="Genomic_DNA"/>
</dbReference>
<protein>
    <submittedName>
        <fullName evidence="1">Uncharacterized protein</fullName>
    </submittedName>
</protein>
<dbReference type="GeneID" id="60419934"/>
<organism evidence="1 2">
    <name type="scientific">Aciduliprofundum boonei (strain DSM 19572 / T469)</name>
    <dbReference type="NCBI Taxonomy" id="439481"/>
    <lineage>
        <taxon>Archaea</taxon>
        <taxon>Methanobacteriati</taxon>
        <taxon>Thermoplasmatota</taxon>
        <taxon>DHVE2 group</taxon>
        <taxon>Candidatus Aciduliprofundum</taxon>
    </lineage>
</organism>
<accession>B5IAT3</accession>
<dbReference type="OrthoDB" id="55708at2157"/>
<dbReference type="KEGG" id="abi:Aboo_1256"/>
<proteinExistence type="predicted"/>
<dbReference type="HOGENOM" id="CLU_3056905_0_0_2"/>